<organism evidence="1 2">
    <name type="scientific">Glarea lozoyensis (strain ATCC 74030 / MF5533)</name>
    <dbReference type="NCBI Taxonomy" id="1104152"/>
    <lineage>
        <taxon>Eukaryota</taxon>
        <taxon>Fungi</taxon>
        <taxon>Dikarya</taxon>
        <taxon>Ascomycota</taxon>
        <taxon>Pezizomycotina</taxon>
        <taxon>Leotiomycetes</taxon>
        <taxon>Helotiales</taxon>
        <taxon>Helotiaceae</taxon>
        <taxon>Glarea</taxon>
    </lineage>
</organism>
<gene>
    <name evidence="1" type="ORF">M7I_8330</name>
</gene>
<sequence>MVAGGLLVPFCSETFHGRQNMGSERKFVDSVFHILQYLRLIREHFRPIRIQVETEGVQRVQTYHPGAPNILVVNQIPPQISIFGPRPSPAK</sequence>
<dbReference type="HOGENOM" id="CLU_2427213_0_0_1"/>
<dbReference type="AlphaFoldDB" id="H0EZQ3"/>
<name>H0EZQ3_GLAL7</name>
<keyword evidence="2" id="KW-1185">Reference proteome</keyword>
<proteinExistence type="predicted"/>
<dbReference type="Proteomes" id="UP000005446">
    <property type="component" value="Unassembled WGS sequence"/>
</dbReference>
<reference evidence="1 2" key="1">
    <citation type="journal article" date="2012" name="Eukaryot. Cell">
        <title>Genome sequence of the fungus Glarea lozoyensis: the first genome sequence of a species from the Helotiaceae family.</title>
        <authorList>
            <person name="Youssar L."/>
            <person name="Gruening B.A."/>
            <person name="Erxleben A."/>
            <person name="Guenther S."/>
            <person name="Huettel W."/>
        </authorList>
    </citation>
    <scope>NUCLEOTIDE SEQUENCE [LARGE SCALE GENOMIC DNA]</scope>
    <source>
        <strain evidence="2">ATCC 74030 / MF5533</strain>
    </source>
</reference>
<evidence type="ECO:0000313" key="1">
    <source>
        <dbReference type="EMBL" id="EHK95993.1"/>
    </source>
</evidence>
<dbReference type="InParanoid" id="H0EZQ3"/>
<protein>
    <submittedName>
        <fullName evidence="1">Uncharacterized protein</fullName>
    </submittedName>
</protein>
<accession>H0EZQ3</accession>
<dbReference type="EMBL" id="AGUE01000306">
    <property type="protein sequence ID" value="EHK95993.1"/>
    <property type="molecule type" value="Genomic_DNA"/>
</dbReference>
<comment type="caution">
    <text evidence="1">The sequence shown here is derived from an EMBL/GenBank/DDBJ whole genome shotgun (WGS) entry which is preliminary data.</text>
</comment>
<evidence type="ECO:0000313" key="2">
    <source>
        <dbReference type="Proteomes" id="UP000005446"/>
    </source>
</evidence>